<protein>
    <submittedName>
        <fullName evidence="1">Uncharacterized protein</fullName>
    </submittedName>
</protein>
<dbReference type="Proteomes" id="UP000244073">
    <property type="component" value="Unassembled WGS sequence"/>
</dbReference>
<accession>A0A2T5LKV1</accession>
<gene>
    <name evidence="1" type="ORF">P175DRAFT_0512729</name>
</gene>
<name>A0A2T5LKV1_9EURO</name>
<sequence length="85" mass="9846">MNIPRVFQELFIHCGEISDTGLNWSSLGFTGKCPYAFSNEEIIWNKVQQLAQESLDTDADRWVAPQLDIQEKQRQNTELLSLFIE</sequence>
<dbReference type="VEuPathDB" id="FungiDB:P175DRAFT_0512729"/>
<dbReference type="AlphaFoldDB" id="A0A2T5LKV1"/>
<evidence type="ECO:0000313" key="1">
    <source>
        <dbReference type="EMBL" id="PTU16913.1"/>
    </source>
</evidence>
<dbReference type="RefSeq" id="XP_040748330.1">
    <property type="nucleotide sequence ID" value="XM_040898706.1"/>
</dbReference>
<organism evidence="1 2">
    <name type="scientific">Aspergillus ochraceoroseus IBT 24754</name>
    <dbReference type="NCBI Taxonomy" id="1392256"/>
    <lineage>
        <taxon>Eukaryota</taxon>
        <taxon>Fungi</taxon>
        <taxon>Dikarya</taxon>
        <taxon>Ascomycota</taxon>
        <taxon>Pezizomycotina</taxon>
        <taxon>Eurotiomycetes</taxon>
        <taxon>Eurotiomycetidae</taxon>
        <taxon>Eurotiales</taxon>
        <taxon>Aspergillaceae</taxon>
        <taxon>Aspergillus</taxon>
        <taxon>Aspergillus subgen. Nidulantes</taxon>
    </lineage>
</organism>
<proteinExistence type="predicted"/>
<dbReference type="GeneID" id="63815588"/>
<dbReference type="EMBL" id="MSFN02000014">
    <property type="protein sequence ID" value="PTU16913.1"/>
    <property type="molecule type" value="Genomic_DNA"/>
</dbReference>
<reference evidence="1 2" key="1">
    <citation type="journal article" date="2018" name="Proc. Natl. Acad. Sci. U.S.A.">
        <title>Linking secondary metabolites to gene clusters through genome sequencing of six diverse Aspergillus species.</title>
        <authorList>
            <person name="Kaerboelling I."/>
            <person name="Vesth T.C."/>
            <person name="Frisvad J.C."/>
            <person name="Nybo J.L."/>
            <person name="Theobald S."/>
            <person name="Kuo A."/>
            <person name="Bowyer P."/>
            <person name="Matsuda Y."/>
            <person name="Mondo S."/>
            <person name="Lyhne E.K."/>
            <person name="Kogle M.E."/>
            <person name="Clum A."/>
            <person name="Lipzen A."/>
            <person name="Salamov A."/>
            <person name="Ngan C.Y."/>
            <person name="Daum C."/>
            <person name="Chiniquy J."/>
            <person name="Barry K."/>
            <person name="LaButti K."/>
            <person name="Haridas S."/>
            <person name="Simmons B.A."/>
            <person name="Magnuson J.K."/>
            <person name="Mortensen U.H."/>
            <person name="Larsen T.O."/>
            <person name="Grigoriev I.V."/>
            <person name="Baker S.E."/>
            <person name="Andersen M.R."/>
        </authorList>
    </citation>
    <scope>NUCLEOTIDE SEQUENCE [LARGE SCALE GENOMIC DNA]</scope>
    <source>
        <strain evidence="1 2">IBT 24754</strain>
    </source>
</reference>
<comment type="caution">
    <text evidence="1">The sequence shown here is derived from an EMBL/GenBank/DDBJ whole genome shotgun (WGS) entry which is preliminary data.</text>
</comment>
<evidence type="ECO:0000313" key="2">
    <source>
        <dbReference type="Proteomes" id="UP000244073"/>
    </source>
</evidence>
<dbReference type="OrthoDB" id="2906425at2759"/>